<reference evidence="5" key="1">
    <citation type="submission" date="2018-05" db="EMBL/GenBank/DDBJ databases">
        <authorList>
            <person name="Lanie J.A."/>
            <person name="Ng W.-L."/>
            <person name="Kazmierczak K.M."/>
            <person name="Andrzejewski T.M."/>
            <person name="Davidsen T.M."/>
            <person name="Wayne K.J."/>
            <person name="Tettelin H."/>
            <person name="Glass J.I."/>
            <person name="Rusch D."/>
            <person name="Podicherti R."/>
            <person name="Tsui H.-C.T."/>
            <person name="Winkler M.E."/>
        </authorList>
    </citation>
    <scope>NUCLEOTIDE SEQUENCE</scope>
</reference>
<dbReference type="InterPro" id="IPR000917">
    <property type="entry name" value="Sulfatase_N"/>
</dbReference>
<name>A0A382DFH9_9ZZZZ</name>
<protein>
    <recommendedName>
        <fullName evidence="4">Sulfatase N-terminal domain-containing protein</fullName>
    </recommendedName>
</protein>
<dbReference type="GO" id="GO:0046872">
    <property type="term" value="F:metal ion binding"/>
    <property type="evidence" value="ECO:0007669"/>
    <property type="project" value="UniProtKB-KW"/>
</dbReference>
<dbReference type="InterPro" id="IPR024607">
    <property type="entry name" value="Sulfatase_CS"/>
</dbReference>
<evidence type="ECO:0000259" key="4">
    <source>
        <dbReference type="Pfam" id="PF00884"/>
    </source>
</evidence>
<proteinExistence type="inferred from homology"/>
<dbReference type="GO" id="GO:0005737">
    <property type="term" value="C:cytoplasm"/>
    <property type="evidence" value="ECO:0007669"/>
    <property type="project" value="TreeGrafter"/>
</dbReference>
<dbReference type="GO" id="GO:0008484">
    <property type="term" value="F:sulfuric ester hydrolase activity"/>
    <property type="evidence" value="ECO:0007669"/>
    <property type="project" value="TreeGrafter"/>
</dbReference>
<dbReference type="PANTHER" id="PTHR45953:SF1">
    <property type="entry name" value="IDURONATE 2-SULFATASE"/>
    <property type="match status" value="1"/>
</dbReference>
<organism evidence="5">
    <name type="scientific">marine metagenome</name>
    <dbReference type="NCBI Taxonomy" id="408172"/>
    <lineage>
        <taxon>unclassified sequences</taxon>
        <taxon>metagenomes</taxon>
        <taxon>ecological metagenomes</taxon>
    </lineage>
</organism>
<dbReference type="AlphaFoldDB" id="A0A382DFH9"/>
<feature type="non-terminal residue" evidence="5">
    <location>
        <position position="436"/>
    </location>
</feature>
<dbReference type="InterPro" id="IPR017850">
    <property type="entry name" value="Alkaline_phosphatase_core_sf"/>
</dbReference>
<comment type="similarity">
    <text evidence="1">Belongs to the sulfatase family.</text>
</comment>
<feature type="domain" description="Sulfatase N-terminal" evidence="4">
    <location>
        <begin position="4"/>
        <end position="358"/>
    </location>
</feature>
<dbReference type="Gene3D" id="3.40.720.10">
    <property type="entry name" value="Alkaline Phosphatase, subunit A"/>
    <property type="match status" value="1"/>
</dbReference>
<dbReference type="EMBL" id="UINC01039171">
    <property type="protein sequence ID" value="SVB37256.1"/>
    <property type="molecule type" value="Genomic_DNA"/>
</dbReference>
<keyword evidence="2" id="KW-0479">Metal-binding</keyword>
<accession>A0A382DFH9</accession>
<dbReference type="Pfam" id="PF00884">
    <property type="entry name" value="Sulfatase"/>
    <property type="match status" value="1"/>
</dbReference>
<evidence type="ECO:0000313" key="5">
    <source>
        <dbReference type="EMBL" id="SVB37256.1"/>
    </source>
</evidence>
<sequence length="436" mass="48879">MSTPNLLYIFTDQQRADTLRCYGNDQIQTPALNGLAEESFVFENTYVSQPVCSPSRATMLTGLWPHTAGVPACNVPLSADAPTIAEYLPDEYACAYMGKWHLGDEIFPQHGFDTWVGSEDTYRHSFSDPARLPQLSPYHQFLVENGFEPDVENRGARVFSRHMAAGLEEPFTKATFLGDKAAQFIREGGDQPFALCVSYLEPHPPHTGPLNDLYDPWSLPTGPDFMKPPPENAPLFMRLMASYYMASEEYGYDLRTEAGWRAVRARYWGNVTLVDRSVEKILRALDESGQADNTIVVFTSDHGEMLGDHGILGKTVMYEASVRVPMLIRAPMLGREQAVFGGNFSHIDLAPTIMDLLDQSVPERMQGRSRVPVMNGTEDLTDNDVFIEWSGRDGHIPASIGEAEVNRSMGEPYRTVVTADRWKLNLYTRGQNELYD</sequence>
<dbReference type="PANTHER" id="PTHR45953">
    <property type="entry name" value="IDURONATE 2-SULFATASE"/>
    <property type="match status" value="1"/>
</dbReference>
<evidence type="ECO:0000256" key="1">
    <source>
        <dbReference type="ARBA" id="ARBA00008779"/>
    </source>
</evidence>
<keyword evidence="3" id="KW-0378">Hydrolase</keyword>
<evidence type="ECO:0000256" key="2">
    <source>
        <dbReference type="ARBA" id="ARBA00022723"/>
    </source>
</evidence>
<dbReference type="SUPFAM" id="SSF53649">
    <property type="entry name" value="Alkaline phosphatase-like"/>
    <property type="match status" value="1"/>
</dbReference>
<dbReference type="PROSITE" id="PS00523">
    <property type="entry name" value="SULFATASE_1"/>
    <property type="match status" value="1"/>
</dbReference>
<gene>
    <name evidence="5" type="ORF">METZ01_LOCUS190110</name>
</gene>
<evidence type="ECO:0000256" key="3">
    <source>
        <dbReference type="ARBA" id="ARBA00022801"/>
    </source>
</evidence>